<sequence>MIFGEKAAALKADRSIGVRQLAYDRPLPKINARVIGWSLRRVREILELGYEEAVDGFGRDAQWLAAVETGFGGIGPGEVAALLAHYGEVPDRIRSALTGAACPSGRSAVAAVSSWPTVGNVAGHPHLRGGG</sequence>
<accession>A0ABN3QZJ5</accession>
<evidence type="ECO:0000313" key="2">
    <source>
        <dbReference type="Proteomes" id="UP001501509"/>
    </source>
</evidence>
<name>A0ABN3QZJ5_9ACTN</name>
<comment type="caution">
    <text evidence="1">The sequence shown here is derived from an EMBL/GenBank/DDBJ whole genome shotgun (WGS) entry which is preliminary data.</text>
</comment>
<proteinExistence type="predicted"/>
<gene>
    <name evidence="1" type="ORF">GCM10010411_93710</name>
</gene>
<reference evidence="1 2" key="1">
    <citation type="journal article" date="2019" name="Int. J. Syst. Evol. Microbiol.">
        <title>The Global Catalogue of Microorganisms (GCM) 10K type strain sequencing project: providing services to taxonomists for standard genome sequencing and annotation.</title>
        <authorList>
            <consortium name="The Broad Institute Genomics Platform"/>
            <consortium name="The Broad Institute Genome Sequencing Center for Infectious Disease"/>
            <person name="Wu L."/>
            <person name="Ma J."/>
        </authorList>
    </citation>
    <scope>NUCLEOTIDE SEQUENCE [LARGE SCALE GENOMIC DNA]</scope>
    <source>
        <strain evidence="1 2">JCM 6833</strain>
    </source>
</reference>
<protein>
    <submittedName>
        <fullName evidence="1">Uncharacterized protein</fullName>
    </submittedName>
</protein>
<keyword evidence="2" id="KW-1185">Reference proteome</keyword>
<organism evidence="1 2">
    <name type="scientific">Actinomadura fulvescens</name>
    <dbReference type="NCBI Taxonomy" id="46160"/>
    <lineage>
        <taxon>Bacteria</taxon>
        <taxon>Bacillati</taxon>
        <taxon>Actinomycetota</taxon>
        <taxon>Actinomycetes</taxon>
        <taxon>Streptosporangiales</taxon>
        <taxon>Thermomonosporaceae</taxon>
        <taxon>Actinomadura</taxon>
    </lineage>
</organism>
<dbReference type="EMBL" id="BAAATD010000027">
    <property type="protein sequence ID" value="GAA2638896.1"/>
    <property type="molecule type" value="Genomic_DNA"/>
</dbReference>
<evidence type="ECO:0000313" key="1">
    <source>
        <dbReference type="EMBL" id="GAA2638896.1"/>
    </source>
</evidence>
<dbReference type="Proteomes" id="UP001501509">
    <property type="component" value="Unassembled WGS sequence"/>
</dbReference>
<dbReference type="RefSeq" id="WP_410558584.1">
    <property type="nucleotide sequence ID" value="NZ_JAXCGB010000077.1"/>
</dbReference>